<evidence type="ECO:0000259" key="9">
    <source>
        <dbReference type="Pfam" id="PF12704"/>
    </source>
</evidence>
<keyword evidence="2" id="KW-1003">Cell membrane</keyword>
<evidence type="ECO:0000313" key="10">
    <source>
        <dbReference type="EMBL" id="TDT67348.1"/>
    </source>
</evidence>
<feature type="domain" description="MacB-like periplasmic core" evidence="9">
    <location>
        <begin position="21"/>
        <end position="244"/>
    </location>
</feature>
<organism evidence="10 11">
    <name type="scientific">Hypnocyclicus thermotrophus</name>
    <dbReference type="NCBI Taxonomy" id="1627895"/>
    <lineage>
        <taxon>Bacteria</taxon>
        <taxon>Fusobacteriati</taxon>
        <taxon>Fusobacteriota</taxon>
        <taxon>Fusobacteriia</taxon>
        <taxon>Fusobacteriales</taxon>
        <taxon>Fusobacteriaceae</taxon>
        <taxon>Hypnocyclicus</taxon>
    </lineage>
</organism>
<sequence length="402" mass="44127">MNINETLKSAFQSLVSNKIRSSLTMLGIIIGISSVIMISMIGKGSQQSITGDLKDVMDRTVTISVQSDDEVLSKKDYITKDDLEEISKINGIEGITPDIASRGGVMLNEKRKFSKITGTNENGLYVNGYDLLYGREFTEEEVEKADRVVLIDDVYAMKRFGRIDVVGEELKIDVGGGKSYNFIIVGIFENPMKSLLSTLGGREMYFPFLPYTTFQKYVNDTQISQIKFKINDINQKDSIADKVVSYLEKSHNKKDIYEIGSSSSPLDSFNNILSTVSLLLTSVAAISLLVGGIGVMNIMLVTVTERTREIGIRKAIGAKNKDILTQFLIESVTLTLVGGLLGIVLGYSISTIVGNIMNIQPILSIWMLMLAVFVSGGIGVIFGTFPAKKAAELNPIDALRHE</sequence>
<feature type="domain" description="ABC3 transporter permease C-terminal" evidence="8">
    <location>
        <begin position="282"/>
        <end position="395"/>
    </location>
</feature>
<evidence type="ECO:0000256" key="3">
    <source>
        <dbReference type="ARBA" id="ARBA00022692"/>
    </source>
</evidence>
<reference evidence="10 11" key="1">
    <citation type="submission" date="2019-03" db="EMBL/GenBank/DDBJ databases">
        <title>Genomic Encyclopedia of Type Strains, Phase IV (KMG-IV): sequencing the most valuable type-strain genomes for metagenomic binning, comparative biology and taxonomic classification.</title>
        <authorList>
            <person name="Goeker M."/>
        </authorList>
    </citation>
    <scope>NUCLEOTIDE SEQUENCE [LARGE SCALE GENOMIC DNA]</scope>
    <source>
        <strain evidence="10 11">DSM 100055</strain>
    </source>
</reference>
<dbReference type="InterPro" id="IPR025857">
    <property type="entry name" value="MacB_PCD"/>
</dbReference>
<dbReference type="Pfam" id="PF02687">
    <property type="entry name" value="FtsX"/>
    <property type="match status" value="1"/>
</dbReference>
<feature type="transmembrane region" description="Helical" evidence="7">
    <location>
        <begin position="21"/>
        <end position="41"/>
    </location>
</feature>
<comment type="caution">
    <text evidence="10">The sequence shown here is derived from an EMBL/GenBank/DDBJ whole genome shotgun (WGS) entry which is preliminary data.</text>
</comment>
<keyword evidence="11" id="KW-1185">Reference proteome</keyword>
<proteinExistence type="inferred from homology"/>
<protein>
    <submittedName>
        <fullName evidence="10">ABC transport system permease protein</fullName>
    </submittedName>
</protein>
<keyword evidence="4 7" id="KW-1133">Transmembrane helix</keyword>
<comment type="similarity">
    <text evidence="6">Belongs to the ABC-4 integral membrane protein family.</text>
</comment>
<dbReference type="InterPro" id="IPR050250">
    <property type="entry name" value="Macrolide_Exporter_MacB"/>
</dbReference>
<dbReference type="RefSeq" id="WP_134113876.1">
    <property type="nucleotide sequence ID" value="NZ_SOBG01000011.1"/>
</dbReference>
<accession>A0AA46DXB5</accession>
<dbReference type="GO" id="GO:0005886">
    <property type="term" value="C:plasma membrane"/>
    <property type="evidence" value="ECO:0007669"/>
    <property type="project" value="UniProtKB-SubCell"/>
</dbReference>
<dbReference type="Pfam" id="PF12704">
    <property type="entry name" value="MacB_PCD"/>
    <property type="match status" value="1"/>
</dbReference>
<evidence type="ECO:0000256" key="6">
    <source>
        <dbReference type="ARBA" id="ARBA00038076"/>
    </source>
</evidence>
<dbReference type="InterPro" id="IPR003838">
    <property type="entry name" value="ABC3_permease_C"/>
</dbReference>
<feature type="transmembrane region" description="Helical" evidence="7">
    <location>
        <begin position="278"/>
        <end position="303"/>
    </location>
</feature>
<evidence type="ECO:0000256" key="1">
    <source>
        <dbReference type="ARBA" id="ARBA00004651"/>
    </source>
</evidence>
<evidence type="ECO:0000256" key="4">
    <source>
        <dbReference type="ARBA" id="ARBA00022989"/>
    </source>
</evidence>
<evidence type="ECO:0000313" key="11">
    <source>
        <dbReference type="Proteomes" id="UP000294678"/>
    </source>
</evidence>
<evidence type="ECO:0000256" key="2">
    <source>
        <dbReference type="ARBA" id="ARBA00022475"/>
    </source>
</evidence>
<comment type="subcellular location">
    <subcellularLocation>
        <location evidence="1">Cell membrane</location>
        <topology evidence="1">Multi-pass membrane protein</topology>
    </subcellularLocation>
</comment>
<evidence type="ECO:0000259" key="8">
    <source>
        <dbReference type="Pfam" id="PF02687"/>
    </source>
</evidence>
<dbReference type="AlphaFoldDB" id="A0AA46DXB5"/>
<evidence type="ECO:0000256" key="7">
    <source>
        <dbReference type="SAM" id="Phobius"/>
    </source>
</evidence>
<keyword evidence="3 7" id="KW-0812">Transmembrane</keyword>
<evidence type="ECO:0000256" key="5">
    <source>
        <dbReference type="ARBA" id="ARBA00023136"/>
    </source>
</evidence>
<dbReference type="PANTHER" id="PTHR30572:SF4">
    <property type="entry name" value="ABC TRANSPORTER PERMEASE YTRF"/>
    <property type="match status" value="1"/>
</dbReference>
<feature type="transmembrane region" description="Helical" evidence="7">
    <location>
        <begin position="324"/>
        <end position="350"/>
    </location>
</feature>
<name>A0AA46DXB5_9FUSO</name>
<dbReference type="GO" id="GO:0022857">
    <property type="term" value="F:transmembrane transporter activity"/>
    <property type="evidence" value="ECO:0007669"/>
    <property type="project" value="TreeGrafter"/>
</dbReference>
<keyword evidence="5 7" id="KW-0472">Membrane</keyword>
<feature type="transmembrane region" description="Helical" evidence="7">
    <location>
        <begin position="362"/>
        <end position="385"/>
    </location>
</feature>
<gene>
    <name evidence="10" type="ORF">EV215_2026</name>
</gene>
<dbReference type="Proteomes" id="UP000294678">
    <property type="component" value="Unassembled WGS sequence"/>
</dbReference>
<dbReference type="EMBL" id="SOBG01000011">
    <property type="protein sequence ID" value="TDT67348.1"/>
    <property type="molecule type" value="Genomic_DNA"/>
</dbReference>
<dbReference type="PANTHER" id="PTHR30572">
    <property type="entry name" value="MEMBRANE COMPONENT OF TRANSPORTER-RELATED"/>
    <property type="match status" value="1"/>
</dbReference>